<protein>
    <submittedName>
        <fullName evidence="3">CYTH domain protein</fullName>
    </submittedName>
</protein>
<dbReference type="RefSeq" id="WP_094572334.1">
    <property type="nucleotide sequence ID" value="NZ_CP022743.1"/>
</dbReference>
<gene>
    <name evidence="3" type="ORF">MuYL_4415</name>
</gene>
<dbReference type="Gene3D" id="2.40.320.10">
    <property type="entry name" value="Hypothetical Protein Pfu-838710-001"/>
    <property type="match status" value="1"/>
</dbReference>
<dbReference type="PROSITE" id="PS51707">
    <property type="entry name" value="CYTH"/>
    <property type="match status" value="1"/>
</dbReference>
<dbReference type="KEGG" id="muc:MuYL_4415"/>
<dbReference type="InterPro" id="IPR033469">
    <property type="entry name" value="CYTH-like_dom_sf"/>
</dbReference>
<dbReference type="Pfam" id="PF01928">
    <property type="entry name" value="CYTH"/>
    <property type="match status" value="1"/>
</dbReference>
<dbReference type="AlphaFoldDB" id="A0A223P2N0"/>
<dbReference type="EMBL" id="CP022743">
    <property type="protein sequence ID" value="ASU36300.1"/>
    <property type="molecule type" value="Genomic_DNA"/>
</dbReference>
<dbReference type="PANTHER" id="PTHR40114:SF1">
    <property type="entry name" value="SLR0698 PROTEIN"/>
    <property type="match status" value="1"/>
</dbReference>
<feature type="domain" description="CYTH" evidence="2">
    <location>
        <begin position="2"/>
        <end position="158"/>
    </location>
</feature>
<sequence length="159" mass="18534">MGVEIERKFLVDHAMWQKLDKPPGVHYQQGYIVSDENCTVRIRVTDAHGFITLKGRTSGITRSEYEYEIPVADGLEMLKKFAKNGTEKIRYRIPLGGFTWEVDEFLSDNEGLLIAEIELKSENDKFEKPEWITRDVTDDMRYANSNLATLPYREWPENK</sequence>
<dbReference type="CDD" id="cd07891">
    <property type="entry name" value="CYTH-like_CthTTM-like_1"/>
    <property type="match status" value="1"/>
</dbReference>
<evidence type="ECO:0000313" key="3">
    <source>
        <dbReference type="EMBL" id="ASU36300.1"/>
    </source>
</evidence>
<dbReference type="PANTHER" id="PTHR40114">
    <property type="entry name" value="SLR0698 PROTEIN"/>
    <property type="match status" value="1"/>
</dbReference>
<dbReference type="InterPro" id="IPR012042">
    <property type="entry name" value="NeuTTM/CthTTM-like"/>
</dbReference>
<dbReference type="SUPFAM" id="SSF55154">
    <property type="entry name" value="CYTH-like phosphatases"/>
    <property type="match status" value="1"/>
</dbReference>
<evidence type="ECO:0000256" key="1">
    <source>
        <dbReference type="PIRSR" id="PIRSR016487-1"/>
    </source>
</evidence>
<reference evidence="3 4" key="1">
    <citation type="submission" date="2017-08" db="EMBL/GenBank/DDBJ databases">
        <title>Complete genome sequence of Mucilaginibacter sp. strain BJC16-A31.</title>
        <authorList>
            <consortium name="Henan University of Science and Technology"/>
            <person name="You X."/>
        </authorList>
    </citation>
    <scope>NUCLEOTIDE SEQUENCE [LARGE SCALE GENOMIC DNA]</scope>
    <source>
        <strain evidence="3 4">BJC16-A31</strain>
    </source>
</reference>
<name>A0A223P2N0_9SPHI</name>
<proteinExistence type="predicted"/>
<evidence type="ECO:0000313" key="4">
    <source>
        <dbReference type="Proteomes" id="UP000215002"/>
    </source>
</evidence>
<dbReference type="InterPro" id="IPR023577">
    <property type="entry name" value="CYTH_domain"/>
</dbReference>
<keyword evidence="4" id="KW-1185">Reference proteome</keyword>
<accession>A0A223P2N0</accession>
<dbReference type="PIRSF" id="PIRSF016487">
    <property type="entry name" value="CYTH_UCP016487"/>
    <property type="match status" value="1"/>
</dbReference>
<evidence type="ECO:0000259" key="2">
    <source>
        <dbReference type="PROSITE" id="PS51707"/>
    </source>
</evidence>
<organism evidence="3 4">
    <name type="scientific">Mucilaginibacter xinganensis</name>
    <dbReference type="NCBI Taxonomy" id="1234841"/>
    <lineage>
        <taxon>Bacteria</taxon>
        <taxon>Pseudomonadati</taxon>
        <taxon>Bacteroidota</taxon>
        <taxon>Sphingobacteriia</taxon>
        <taxon>Sphingobacteriales</taxon>
        <taxon>Sphingobacteriaceae</taxon>
        <taxon>Mucilaginibacter</taxon>
    </lineage>
</organism>
<feature type="active site" description="Proton acceptor" evidence="1">
    <location>
        <position position="31"/>
    </location>
</feature>
<dbReference type="Proteomes" id="UP000215002">
    <property type="component" value="Chromosome"/>
</dbReference>
<dbReference type="SMART" id="SM01118">
    <property type="entry name" value="CYTH"/>
    <property type="match status" value="1"/>
</dbReference>
<dbReference type="OrthoDB" id="9805588at2"/>